<proteinExistence type="predicted"/>
<evidence type="ECO:0000256" key="2">
    <source>
        <dbReference type="ARBA" id="ARBA00023157"/>
    </source>
</evidence>
<dbReference type="Gene3D" id="3.40.50.1820">
    <property type="entry name" value="alpha/beta hydrolase"/>
    <property type="match status" value="1"/>
</dbReference>
<dbReference type="Proteomes" id="UP001138500">
    <property type="component" value="Unassembled WGS sequence"/>
</dbReference>
<dbReference type="Pfam" id="PF01083">
    <property type="entry name" value="Cutinase"/>
    <property type="match status" value="1"/>
</dbReference>
<accession>A0A9W7W170</accession>
<feature type="signal peptide" evidence="4">
    <location>
        <begin position="1"/>
        <end position="19"/>
    </location>
</feature>
<gene>
    <name evidence="5" type="ORF">Tdes44962_MAKER00517</name>
</gene>
<feature type="chain" id="PRO_5040961338" evidence="4">
    <location>
        <begin position="20"/>
        <end position="479"/>
    </location>
</feature>
<dbReference type="SMART" id="SM01110">
    <property type="entry name" value="Cutinase"/>
    <property type="match status" value="1"/>
</dbReference>
<evidence type="ECO:0000256" key="4">
    <source>
        <dbReference type="SAM" id="SignalP"/>
    </source>
</evidence>
<dbReference type="PANTHER" id="PTHR33630:SF13">
    <property type="entry name" value="ACETYLXYLAN ESTERASE"/>
    <property type="match status" value="1"/>
</dbReference>
<dbReference type="InterPro" id="IPR000675">
    <property type="entry name" value="Cutinase/axe"/>
</dbReference>
<comment type="caution">
    <text evidence="5">The sequence shown here is derived from an EMBL/GenBank/DDBJ whole genome shotgun (WGS) entry which is preliminary data.</text>
</comment>
<dbReference type="SUPFAM" id="SSF53474">
    <property type="entry name" value="alpha/beta-Hydrolases"/>
    <property type="match status" value="1"/>
</dbReference>
<dbReference type="PANTHER" id="PTHR33630">
    <property type="entry name" value="CUTINASE RV1984C-RELATED-RELATED"/>
    <property type="match status" value="1"/>
</dbReference>
<evidence type="ECO:0000256" key="1">
    <source>
        <dbReference type="ARBA" id="ARBA00022801"/>
    </source>
</evidence>
<dbReference type="OrthoDB" id="2586582at2759"/>
<feature type="region of interest" description="Disordered" evidence="3">
    <location>
        <begin position="245"/>
        <end position="274"/>
    </location>
</feature>
<protein>
    <submittedName>
        <fullName evidence="5">Carbohydrate esterase family 5 protein</fullName>
    </submittedName>
</protein>
<dbReference type="EMBL" id="RIBY02001978">
    <property type="protein sequence ID" value="KAH9826553.1"/>
    <property type="molecule type" value="Genomic_DNA"/>
</dbReference>
<dbReference type="AlphaFoldDB" id="A0A9W7W170"/>
<keyword evidence="2" id="KW-1015">Disulfide bond</keyword>
<evidence type="ECO:0000256" key="3">
    <source>
        <dbReference type="SAM" id="MobiDB-lite"/>
    </source>
</evidence>
<dbReference type="GO" id="GO:0052689">
    <property type="term" value="F:carboxylic ester hydrolase activity"/>
    <property type="evidence" value="ECO:0007669"/>
    <property type="project" value="UniProtKB-ARBA"/>
</dbReference>
<organism evidence="5 6">
    <name type="scientific">Teratosphaeria destructans</name>
    <dbReference type="NCBI Taxonomy" id="418781"/>
    <lineage>
        <taxon>Eukaryota</taxon>
        <taxon>Fungi</taxon>
        <taxon>Dikarya</taxon>
        <taxon>Ascomycota</taxon>
        <taxon>Pezizomycotina</taxon>
        <taxon>Dothideomycetes</taxon>
        <taxon>Dothideomycetidae</taxon>
        <taxon>Mycosphaerellales</taxon>
        <taxon>Teratosphaeriaceae</taxon>
        <taxon>Teratosphaeria</taxon>
    </lineage>
</organism>
<keyword evidence="4" id="KW-0732">Signal</keyword>
<reference evidence="5 6" key="1">
    <citation type="journal article" date="2018" name="IMA Fungus">
        <title>IMA Genome-F 10: Nine draft genome sequences of Claviceps purpurea s.lat., including C. arundinis, C. humidiphila, and C. cf. spartinae, pseudomolecules for the pitch canker pathogen Fusarium circinatum, draft genome of Davidsoniella eucalypti, Grosmannia galeiformis, Quambalaria eucalypti, and Teratosphaeria destructans.</title>
        <authorList>
            <person name="Wingfield B.D."/>
            <person name="Liu M."/>
            <person name="Nguyen H.D."/>
            <person name="Lane F.A."/>
            <person name="Morgan S.W."/>
            <person name="De Vos L."/>
            <person name="Wilken P.M."/>
            <person name="Duong T.A."/>
            <person name="Aylward J."/>
            <person name="Coetzee M.P."/>
            <person name="Dadej K."/>
            <person name="De Beer Z.W."/>
            <person name="Findlay W."/>
            <person name="Havenga M."/>
            <person name="Kolarik M."/>
            <person name="Menzies J.G."/>
            <person name="Naidoo K."/>
            <person name="Pochopski O."/>
            <person name="Shoukouhi P."/>
            <person name="Santana Q.C."/>
            <person name="Seifert K.A."/>
            <person name="Soal N."/>
            <person name="Steenkamp E.T."/>
            <person name="Tatham C.T."/>
            <person name="van der Nest M.A."/>
            <person name="Wingfield M.J."/>
        </authorList>
    </citation>
    <scope>NUCLEOTIDE SEQUENCE [LARGE SCALE GENOMIC DNA]</scope>
    <source>
        <strain evidence="5">CMW44962</strain>
    </source>
</reference>
<evidence type="ECO:0000313" key="5">
    <source>
        <dbReference type="EMBL" id="KAH9826553.1"/>
    </source>
</evidence>
<dbReference type="InterPro" id="IPR029058">
    <property type="entry name" value="AB_hydrolase_fold"/>
</dbReference>
<evidence type="ECO:0000313" key="6">
    <source>
        <dbReference type="Proteomes" id="UP001138500"/>
    </source>
</evidence>
<reference evidence="5 6" key="2">
    <citation type="journal article" date="2021" name="Curr. Genet.">
        <title>Genetic response to nitrogen starvation in the aggressive Eucalyptus foliar pathogen Teratosphaeria destructans.</title>
        <authorList>
            <person name="Havenga M."/>
            <person name="Wingfield B.D."/>
            <person name="Wingfield M.J."/>
            <person name="Dreyer L.L."/>
            <person name="Roets F."/>
            <person name="Aylward J."/>
        </authorList>
    </citation>
    <scope>NUCLEOTIDE SEQUENCE [LARGE SCALE GENOMIC DNA]</scope>
    <source>
        <strain evidence="5">CMW44962</strain>
    </source>
</reference>
<keyword evidence="1" id="KW-0378">Hydrolase</keyword>
<keyword evidence="6" id="KW-1185">Reference proteome</keyword>
<sequence length="479" mass="48582">MSLPLALSSLLLAAPAILAQSTGTGSCTDVHIFLARGWDEDYDNQRQTTLADDICSDLPDLSCDYEDVVYDAFSDDYCTAVEGGDSAGLSQINAYSAKCPSTTLVLSGYSEGSNIIGDILAGGSCGVDFTPLSTSSGASCNIAAAMLWGDPHHAPDQAYNVLNGTAGTGEGGLRSDAQTEILDYYTPRLHSYCQYDDLVCATGLGADLVSAHTNYFDLYSQDAASWAAGLVSSFQTGQYCNATTTTTTTSSSASTMPATSSAAPSSAPATTTTTASALLSPAPTQNSTSAAPATPTEIVTVTDATTIYTTICPLTTAITANGTTTTSTYTGLSTITSTYSTTITTTASAIIAPASSSTRATSTPPPAPSSTLTTLNGSTALIAYSTTTAHTTYANYPPFTFTSVYPITTSFLSNWANGTAAPTGAPSVGAVGPSGTKAAGSWASSAVSPPSPVYTGAASSLNTARWFAGAIGAVVMMLL</sequence>
<name>A0A9W7W170_9PEZI</name>